<dbReference type="RefSeq" id="YP_009507503.1">
    <property type="nucleotide sequence ID" value="NC_038553.1"/>
</dbReference>
<dbReference type="EMBL" id="KX008963">
    <property type="protein sequence ID" value="AOM63437.1"/>
    <property type="molecule type" value="Genomic_DNA"/>
</dbReference>
<dbReference type="SUPFAM" id="SSF56300">
    <property type="entry name" value="Metallo-dependent phosphatases"/>
    <property type="match status" value="1"/>
</dbReference>
<accession>A0A1C9C573</accession>
<name>A0A1C9C573_HAV01</name>
<dbReference type="InterPro" id="IPR029052">
    <property type="entry name" value="Metallo-depent_PP-like"/>
</dbReference>
<evidence type="ECO:0000313" key="1">
    <source>
        <dbReference type="EMBL" id="AOM63437.1"/>
    </source>
</evidence>
<dbReference type="Proteomes" id="UP000232488">
    <property type="component" value="Segment"/>
</dbReference>
<dbReference type="Gene3D" id="3.60.21.10">
    <property type="match status" value="1"/>
</dbReference>
<organism evidence="1 2">
    <name type="scientific">Heterosigma akashiwo virus 01</name>
    <name type="common">HaV01</name>
    <dbReference type="NCBI Taxonomy" id="97195"/>
    <lineage>
        <taxon>Viruses</taxon>
        <taxon>Varidnaviria</taxon>
        <taxon>Bamfordvirae</taxon>
        <taxon>Nucleocytoviricota</taxon>
        <taxon>Megaviricetes</taxon>
        <taxon>Algavirales</taxon>
        <taxon>Phycodnaviridae</taxon>
        <taxon>Raphidovirus</taxon>
        <taxon>Raphidovirus japonicum</taxon>
    </lineage>
</organism>
<sequence length="98" mass="11173">MVDNSVTAFIHGHDHFFYDDVLYGIHYIVGPRPSFSNSPDDIEKIYLKGYTETGDIIITPGFLKINVNKTPVIIELITNENKVIKTSVIASIYFFLNY</sequence>
<proteinExistence type="predicted"/>
<dbReference type="GeneID" id="37618487"/>
<protein>
    <recommendedName>
        <fullName evidence="3">Calcineurin-like phosphoesterase domain-containing protein</fullName>
    </recommendedName>
</protein>
<organismHost>
    <name type="scientific">Heterosigma akashiwo</name>
    <name type="common">Chromophytic alga</name>
    <name type="synonym">Heterosigma carterae</name>
    <dbReference type="NCBI Taxonomy" id="2829"/>
</organismHost>
<gene>
    <name evidence="1" type="primary">HaV53_ORF106</name>
</gene>
<evidence type="ECO:0000313" key="2">
    <source>
        <dbReference type="Proteomes" id="UP000232488"/>
    </source>
</evidence>
<reference evidence="1 2" key="1">
    <citation type="submission" date="2016-03" db="EMBL/GenBank/DDBJ databases">
        <title>Genome sequences of a Phycodnavirus, Heterosigma akashiwo virus strain 53.</title>
        <authorList>
            <person name="Ueki S."/>
            <person name="Ogura Y."/>
            <person name="Hayashi T."/>
        </authorList>
    </citation>
    <scope>NUCLEOTIDE SEQUENCE [LARGE SCALE GENOMIC DNA]</scope>
    <source>
        <strain evidence="1">HaV53</strain>
    </source>
</reference>
<evidence type="ECO:0008006" key="3">
    <source>
        <dbReference type="Google" id="ProtNLM"/>
    </source>
</evidence>
<keyword evidence="2" id="KW-1185">Reference proteome</keyword>
<dbReference type="KEGG" id="vg:37618487"/>